<organism evidence="1 2">
    <name type="scientific">Oxalobacter paraformigenes</name>
    <dbReference type="NCBI Taxonomy" id="556268"/>
    <lineage>
        <taxon>Bacteria</taxon>
        <taxon>Pseudomonadati</taxon>
        <taxon>Pseudomonadota</taxon>
        <taxon>Betaproteobacteria</taxon>
        <taxon>Burkholderiales</taxon>
        <taxon>Oxalobacteraceae</taxon>
        <taxon>Oxalobacter</taxon>
    </lineage>
</organism>
<evidence type="ECO:0000313" key="2">
    <source>
        <dbReference type="Proteomes" id="UP000003973"/>
    </source>
</evidence>
<evidence type="ECO:0000313" key="1">
    <source>
        <dbReference type="EMBL" id="EEO27632.1"/>
    </source>
</evidence>
<dbReference type="EMBL" id="ACDP02000023">
    <property type="protein sequence ID" value="EEO27632.1"/>
    <property type="molecule type" value="Genomic_DNA"/>
</dbReference>
<proteinExistence type="predicted"/>
<sequence>MKAPHAISLRERHKNPQAAYGNVERDKSLEALFYLEDMADAMAPLPTTYDVLAIQPYYFSEFGYTDLWNGLYLFPMGYEVAARVMEQAVNDVTEQDLSSVKVPEWKDKYALYRGTEKHKRIIFLPGSNMLHVIDFDAVERLLHHDNSIMVKPHPIMTLEGLRVLGAKIGFNRIIDPRESGMDYLKNCEMAWGTANSEIGMRAALLGIPYRDITRTQFYPNMTYASIHRLFTDDTTHNKQVVLAALASKKSGIIRPSEKEEEVAECMEGFFELAMTIREQYKPMYPVHVPMQFSPRQQKG</sequence>
<reference evidence="1" key="1">
    <citation type="submission" date="2011-10" db="EMBL/GenBank/DDBJ databases">
        <title>The Genome Sequence of Oxalobacter formigenes HOxBLS.</title>
        <authorList>
            <consortium name="The Broad Institute Genome Sequencing Platform"/>
            <person name="Earl A."/>
            <person name="Ward D."/>
            <person name="Feldgarden M."/>
            <person name="Gevers D."/>
            <person name="Allison M.J."/>
            <person name="Humphrey S."/>
            <person name="Young S.K."/>
            <person name="Zeng Q."/>
            <person name="Gargeya S."/>
            <person name="Fitzgerald M."/>
            <person name="Haas B."/>
            <person name="Abouelleil A."/>
            <person name="Alvarado L."/>
            <person name="Arachchi H.M."/>
            <person name="Berlin A."/>
            <person name="Brown A."/>
            <person name="Chapman S.B."/>
            <person name="Chen Z."/>
            <person name="Dunbar C."/>
            <person name="Freedman E."/>
            <person name="Gearin G."/>
            <person name="Goldberg J."/>
            <person name="Griggs A."/>
            <person name="Gujja S."/>
            <person name="Heiman D."/>
            <person name="Howarth C."/>
            <person name="Larson L."/>
            <person name="Lui A."/>
            <person name="MacDonald P.J.P."/>
            <person name="Montmayeur A."/>
            <person name="Murphy C."/>
            <person name="Neiman D."/>
            <person name="Pearson M."/>
            <person name="Priest M."/>
            <person name="Roberts A."/>
            <person name="Saif S."/>
            <person name="Shea T."/>
            <person name="Shenoy N."/>
            <person name="Sisk P."/>
            <person name="Stolte C."/>
            <person name="Sykes S."/>
            <person name="Wortman J."/>
            <person name="Nusbaum C."/>
            <person name="Birren B."/>
        </authorList>
    </citation>
    <scope>NUCLEOTIDE SEQUENCE [LARGE SCALE GENOMIC DNA]</scope>
    <source>
        <strain evidence="1">HOxBLS</strain>
    </source>
</reference>
<name>C3X346_9BURK</name>
<comment type="caution">
    <text evidence="1">The sequence shown here is derived from an EMBL/GenBank/DDBJ whole genome shotgun (WGS) entry which is preliminary data.</text>
</comment>
<dbReference type="HOGENOM" id="CLU_930133_0_0_4"/>
<gene>
    <name evidence="1" type="ORF">OFAG_00785</name>
</gene>
<keyword evidence="2" id="KW-1185">Reference proteome</keyword>
<dbReference type="AlphaFoldDB" id="C3X346"/>
<protein>
    <submittedName>
        <fullName evidence="1">Uncharacterized protein</fullName>
    </submittedName>
</protein>
<accession>C3X346</accession>
<dbReference type="Proteomes" id="UP000003973">
    <property type="component" value="Unassembled WGS sequence"/>
</dbReference>
<dbReference type="RefSeq" id="WP_005876762.1">
    <property type="nucleotide sequence ID" value="NZ_CABMNL010000001.1"/>
</dbReference>